<name>A0ABT8IMM9_9BACL</name>
<comment type="caution">
    <text evidence="1">The sequence shown here is derived from an EMBL/GenBank/DDBJ whole genome shotgun (WGS) entry which is preliminary data.</text>
</comment>
<sequence length="97" mass="10872">MLVTLIHSPLVGPYSWMPVAERLRKRGWQTTVLHLHNQKPNHCRFFWEHHVKSVVQHLSAAPPSPVVLVTHSGAGVLLPIIGQALGDRVTVTFGWMP</sequence>
<proteinExistence type="predicted"/>
<organism evidence="1 2">
    <name type="scientific">Polycladomyces subterraneus</name>
    <dbReference type="NCBI Taxonomy" id="1016997"/>
    <lineage>
        <taxon>Bacteria</taxon>
        <taxon>Bacillati</taxon>
        <taxon>Bacillota</taxon>
        <taxon>Bacilli</taxon>
        <taxon>Bacillales</taxon>
        <taxon>Thermoactinomycetaceae</taxon>
        <taxon>Polycladomyces</taxon>
    </lineage>
</organism>
<reference evidence="1" key="1">
    <citation type="submission" date="2022-08" db="EMBL/GenBank/DDBJ databases">
        <title>Polycladomyces zharkentsis sp. nov., a novel thermophilic CMC and starch-degrading bacterium isolated from a geothermal spring in Kazakhstan.</title>
        <authorList>
            <person name="Mashzhan A."/>
            <person name="Kistaubaeva A."/>
            <person name="Javier-Lopez R."/>
            <person name="Birkeland N.-K."/>
        </authorList>
    </citation>
    <scope>NUCLEOTIDE SEQUENCE</scope>
    <source>
        <strain evidence="1">KSR 13</strain>
    </source>
</reference>
<evidence type="ECO:0000313" key="2">
    <source>
        <dbReference type="Proteomes" id="UP001174196"/>
    </source>
</evidence>
<dbReference type="EMBL" id="JANRHH010000035">
    <property type="protein sequence ID" value="MDN4594039.1"/>
    <property type="molecule type" value="Genomic_DNA"/>
</dbReference>
<dbReference type="InterPro" id="IPR029058">
    <property type="entry name" value="AB_hydrolase_fold"/>
</dbReference>
<evidence type="ECO:0008006" key="3">
    <source>
        <dbReference type="Google" id="ProtNLM"/>
    </source>
</evidence>
<dbReference type="Gene3D" id="3.40.50.1820">
    <property type="entry name" value="alpha/beta hydrolase"/>
    <property type="match status" value="1"/>
</dbReference>
<gene>
    <name evidence="1" type="ORF">NWF35_09010</name>
</gene>
<accession>A0ABT8IMM9</accession>
<protein>
    <recommendedName>
        <fullName evidence="3">Alpha/beta hydrolase</fullName>
    </recommendedName>
</protein>
<evidence type="ECO:0000313" key="1">
    <source>
        <dbReference type="EMBL" id="MDN4594039.1"/>
    </source>
</evidence>
<dbReference type="Proteomes" id="UP001174196">
    <property type="component" value="Unassembled WGS sequence"/>
</dbReference>
<keyword evidence="2" id="KW-1185">Reference proteome</keyword>
<dbReference type="RefSeq" id="WP_301238719.1">
    <property type="nucleotide sequence ID" value="NZ_JANRHH010000035.1"/>
</dbReference>
<dbReference type="SUPFAM" id="SSF53474">
    <property type="entry name" value="alpha/beta-Hydrolases"/>
    <property type="match status" value="1"/>
</dbReference>